<dbReference type="AlphaFoldDB" id="A0AAW4L028"/>
<evidence type="ECO:0000313" key="5">
    <source>
        <dbReference type="Proteomes" id="UP000811899"/>
    </source>
</evidence>
<feature type="compositionally biased region" description="Gly residues" evidence="1">
    <location>
        <begin position="157"/>
        <end position="180"/>
    </location>
</feature>
<keyword evidence="2" id="KW-0732">Signal</keyword>
<organism evidence="4 5">
    <name type="scientific">Geoanaerobacter pelophilus</name>
    <dbReference type="NCBI Taxonomy" id="60036"/>
    <lineage>
        <taxon>Bacteria</taxon>
        <taxon>Pseudomonadati</taxon>
        <taxon>Thermodesulfobacteriota</taxon>
        <taxon>Desulfuromonadia</taxon>
        <taxon>Geobacterales</taxon>
        <taxon>Geobacteraceae</taxon>
        <taxon>Geoanaerobacter</taxon>
    </lineage>
</organism>
<protein>
    <submittedName>
        <fullName evidence="4">DNA-binding protein</fullName>
    </submittedName>
</protein>
<sequence length="180" mass="19078">MKKGRFLLLALGAFGMVCLMQGAALAGFGFGGDDTGKSGLDLNRGYDINTVTTMSGKVTTLPRQIEKEHVVIEIRSGHDPVSICVGPHAYWEAKGVLIKLNDELSVKGAIAQGQDGKTYLLAQKLMNKTTGTQVELRNEKGMPSWSGRNMNAAGSGRTDGGMRNQGGGMMRGGGGGMMRR</sequence>
<dbReference type="Pfam" id="PF26390">
    <property type="entry name" value="MamS_MamX"/>
    <property type="match status" value="1"/>
</dbReference>
<dbReference type="GO" id="GO:0003677">
    <property type="term" value="F:DNA binding"/>
    <property type="evidence" value="ECO:0007669"/>
    <property type="project" value="UniProtKB-KW"/>
</dbReference>
<evidence type="ECO:0000256" key="1">
    <source>
        <dbReference type="SAM" id="MobiDB-lite"/>
    </source>
</evidence>
<dbReference type="Proteomes" id="UP000811899">
    <property type="component" value="Unassembled WGS sequence"/>
</dbReference>
<gene>
    <name evidence="4" type="ORF">KI809_08105</name>
</gene>
<dbReference type="RefSeq" id="WP_214171021.1">
    <property type="nucleotide sequence ID" value="NZ_JAHCVJ010000002.1"/>
</dbReference>
<dbReference type="EMBL" id="JAHCVJ010000002">
    <property type="protein sequence ID" value="MBT0664263.1"/>
    <property type="molecule type" value="Genomic_DNA"/>
</dbReference>
<feature type="chain" id="PRO_5044025750" evidence="2">
    <location>
        <begin position="27"/>
        <end position="180"/>
    </location>
</feature>
<keyword evidence="4" id="KW-0238">DNA-binding</keyword>
<name>A0AAW4L028_9BACT</name>
<accession>A0AAW4L028</accession>
<feature type="signal peptide" evidence="2">
    <location>
        <begin position="1"/>
        <end position="26"/>
    </location>
</feature>
<reference evidence="4 5" key="1">
    <citation type="submission" date="2021-05" db="EMBL/GenBank/DDBJ databases">
        <title>The draft genome of Geobacter pelophilus DSM 12255.</title>
        <authorList>
            <person name="Xu Z."/>
            <person name="Masuda Y."/>
            <person name="Itoh H."/>
            <person name="Senoo K."/>
        </authorList>
    </citation>
    <scope>NUCLEOTIDE SEQUENCE [LARGE SCALE GENOMIC DNA]</scope>
    <source>
        <strain evidence="4 5">DSM 12255</strain>
    </source>
</reference>
<feature type="region of interest" description="Disordered" evidence="1">
    <location>
        <begin position="154"/>
        <end position="180"/>
    </location>
</feature>
<evidence type="ECO:0000313" key="4">
    <source>
        <dbReference type="EMBL" id="MBT0664263.1"/>
    </source>
</evidence>
<proteinExistence type="predicted"/>
<comment type="caution">
    <text evidence="4">The sequence shown here is derived from an EMBL/GenBank/DDBJ whole genome shotgun (WGS) entry which is preliminary data.</text>
</comment>
<feature type="domain" description="Magnetosome protein MamS/MamX" evidence="3">
    <location>
        <begin position="50"/>
        <end position="127"/>
    </location>
</feature>
<evidence type="ECO:0000259" key="3">
    <source>
        <dbReference type="Pfam" id="PF26390"/>
    </source>
</evidence>
<keyword evidence="5" id="KW-1185">Reference proteome</keyword>
<evidence type="ECO:0000256" key="2">
    <source>
        <dbReference type="SAM" id="SignalP"/>
    </source>
</evidence>
<dbReference type="InterPro" id="IPR058837">
    <property type="entry name" value="MamS_MamX_dom"/>
</dbReference>